<organism evidence="2 3">
    <name type="scientific">Rhodobacter capsulatus</name>
    <name type="common">Rhodopseudomonas capsulata</name>
    <dbReference type="NCBI Taxonomy" id="1061"/>
    <lineage>
        <taxon>Bacteria</taxon>
        <taxon>Pseudomonadati</taxon>
        <taxon>Pseudomonadota</taxon>
        <taxon>Alphaproteobacteria</taxon>
        <taxon>Rhodobacterales</taxon>
        <taxon>Rhodobacter group</taxon>
        <taxon>Rhodobacter</taxon>
    </lineage>
</organism>
<evidence type="ECO:0000313" key="2">
    <source>
        <dbReference type="EMBL" id="SDF21040.1"/>
    </source>
</evidence>
<protein>
    <submittedName>
        <fullName evidence="2">Nucleoside-diphosphate-sugar epimerase</fullName>
    </submittedName>
</protein>
<dbReference type="Gene3D" id="3.40.50.720">
    <property type="entry name" value="NAD(P)-binding Rossmann-like Domain"/>
    <property type="match status" value="1"/>
</dbReference>
<dbReference type="RefSeq" id="WP_074553774.1">
    <property type="nucleotide sequence ID" value="NZ_CP119563.1"/>
</dbReference>
<dbReference type="OrthoDB" id="9801785at2"/>
<evidence type="ECO:0000259" key="1">
    <source>
        <dbReference type="Pfam" id="PF01370"/>
    </source>
</evidence>
<proteinExistence type="predicted"/>
<accession>A0A1G7J7Z5</accession>
<dbReference type="Proteomes" id="UP000183812">
    <property type="component" value="Unassembled WGS sequence"/>
</dbReference>
<dbReference type="InterPro" id="IPR050177">
    <property type="entry name" value="Lipid_A_modif_metabolic_enz"/>
</dbReference>
<name>A0A1G7J7Z5_RHOCA</name>
<dbReference type="AlphaFoldDB" id="A0A1G7J7Z5"/>
<dbReference type="EMBL" id="FNAY01000008">
    <property type="protein sequence ID" value="SDF21040.1"/>
    <property type="molecule type" value="Genomic_DNA"/>
</dbReference>
<gene>
    <name evidence="2" type="ORF">SAMN04244550_01849</name>
</gene>
<dbReference type="Pfam" id="PF01370">
    <property type="entry name" value="Epimerase"/>
    <property type="match status" value="1"/>
</dbReference>
<dbReference type="InterPro" id="IPR036291">
    <property type="entry name" value="NAD(P)-bd_dom_sf"/>
</dbReference>
<feature type="domain" description="NAD-dependent epimerase/dehydratase" evidence="1">
    <location>
        <begin position="12"/>
        <end position="223"/>
    </location>
</feature>
<sequence length="326" mass="35624">MRDFDPNGATQVVFGGSGFIGTHLLGRLRAAGAARILSLDLRPPARPVAGVEYRIGDVRDLSGLTLSGPVARIFNLAAVHTTPGHAPWEYYDANVRGAREVARFAARQGCGQIVFTSSISVYGPDEAAKDESTAPAPVSDYGRSKRIAEDLHRDWLEAAPDRRLVIVRHAVVFGLGEGGNFTRLARMLEKGFFVYPGRRDTIKSCIHVADLLDWMLAAADRRERSVLFNGAYANRYTIEEIVETFRRVAFPKARTVMLPAGVLKTAAAALRPISATGLGIHPERIEKLMISTNILPLWAEAAGLPTRDRLEPALRAWRDAGGGRFL</sequence>
<dbReference type="InterPro" id="IPR001509">
    <property type="entry name" value="Epimerase_deHydtase"/>
</dbReference>
<dbReference type="PANTHER" id="PTHR43245">
    <property type="entry name" value="BIFUNCTIONAL POLYMYXIN RESISTANCE PROTEIN ARNA"/>
    <property type="match status" value="1"/>
</dbReference>
<reference evidence="2 3" key="1">
    <citation type="submission" date="2016-10" db="EMBL/GenBank/DDBJ databases">
        <authorList>
            <person name="de Groot N.N."/>
        </authorList>
    </citation>
    <scope>NUCLEOTIDE SEQUENCE [LARGE SCALE GENOMIC DNA]</scope>
    <source>
        <strain evidence="3">DSM 938 / 37b4</strain>
    </source>
</reference>
<evidence type="ECO:0000313" key="3">
    <source>
        <dbReference type="Proteomes" id="UP000183812"/>
    </source>
</evidence>
<dbReference type="SUPFAM" id="SSF51735">
    <property type="entry name" value="NAD(P)-binding Rossmann-fold domains"/>
    <property type="match status" value="1"/>
</dbReference>